<dbReference type="CDD" id="cd07012">
    <property type="entry name" value="PBP2_Bug_TTT"/>
    <property type="match status" value="1"/>
</dbReference>
<accession>A0AAW4Y1K4</accession>
<reference evidence="3 4" key="1">
    <citation type="submission" date="2021-11" db="EMBL/GenBank/DDBJ databases">
        <title>Genome sequence.</title>
        <authorList>
            <person name="Sun Q."/>
        </authorList>
    </citation>
    <scope>NUCLEOTIDE SEQUENCE [LARGE SCALE GENOMIC DNA]</scope>
    <source>
        <strain evidence="3 4">KCTC 12005</strain>
    </source>
</reference>
<keyword evidence="2" id="KW-0732">Signal</keyword>
<organism evidence="3 4">
    <name type="scientific">Comamonas koreensis</name>
    <dbReference type="NCBI Taxonomy" id="160825"/>
    <lineage>
        <taxon>Bacteria</taxon>
        <taxon>Pseudomonadati</taxon>
        <taxon>Pseudomonadota</taxon>
        <taxon>Betaproteobacteria</taxon>
        <taxon>Burkholderiales</taxon>
        <taxon>Comamonadaceae</taxon>
        <taxon>Comamonas</taxon>
    </lineage>
</organism>
<evidence type="ECO:0000256" key="2">
    <source>
        <dbReference type="SAM" id="SignalP"/>
    </source>
</evidence>
<dbReference type="RefSeq" id="WP_230777826.1">
    <property type="nucleotide sequence ID" value="NZ_JAJNCT010000021.1"/>
</dbReference>
<name>A0AAW4Y1K4_9BURK</name>
<dbReference type="Gene3D" id="3.40.190.150">
    <property type="entry name" value="Bordetella uptake gene, domain 1"/>
    <property type="match status" value="1"/>
</dbReference>
<comment type="similarity">
    <text evidence="1">Belongs to the UPF0065 (bug) family.</text>
</comment>
<dbReference type="Gene3D" id="3.40.190.10">
    <property type="entry name" value="Periplasmic binding protein-like II"/>
    <property type="match status" value="1"/>
</dbReference>
<feature type="signal peptide" evidence="2">
    <location>
        <begin position="1"/>
        <end position="29"/>
    </location>
</feature>
<evidence type="ECO:0000256" key="1">
    <source>
        <dbReference type="ARBA" id="ARBA00006987"/>
    </source>
</evidence>
<gene>
    <name evidence="3" type="ORF">LPW39_16755</name>
</gene>
<feature type="chain" id="PRO_5043733637" evidence="2">
    <location>
        <begin position="30"/>
        <end position="329"/>
    </location>
</feature>
<evidence type="ECO:0000313" key="4">
    <source>
        <dbReference type="Proteomes" id="UP001199260"/>
    </source>
</evidence>
<dbReference type="EMBL" id="JAJNCT010000021">
    <property type="protein sequence ID" value="MCD2166776.1"/>
    <property type="molecule type" value="Genomic_DNA"/>
</dbReference>
<dbReference type="SUPFAM" id="SSF53850">
    <property type="entry name" value="Periplasmic binding protein-like II"/>
    <property type="match status" value="1"/>
</dbReference>
<sequence>MPVSRRQFHHRLVQWGAAASLVSPWLARAADAPLRWVVPYPAGGAADQITRIVAQDVGQSTGQPIVIENKAGAAGMIAAETTLRAPADGLTFFVGSNAPLVINSAIYAKMGYDPVKDFVPVAGLGKAPLLLVTRKDLGASDLRTLIALAQQAQRQGKTLSMGSAGSGNITHLAGEYASERMGFQVTHVPFSGSAPAITSMMGGNVDIMFDALPSCMQQAIGGRIVPLAILDKQRFAALPQVPTLAELGFGDTEASAWFGVVARSGTPADAVARMARAIHQSLAKPEAQERLRRIGAQPMAASTAEWGQFVASERERWIPVAQKLGIRAE</sequence>
<dbReference type="Proteomes" id="UP001199260">
    <property type="component" value="Unassembled WGS sequence"/>
</dbReference>
<proteinExistence type="inferred from homology"/>
<dbReference type="AlphaFoldDB" id="A0AAW4Y1K4"/>
<keyword evidence="4" id="KW-1185">Reference proteome</keyword>
<dbReference type="PANTHER" id="PTHR42928:SF5">
    <property type="entry name" value="BLR1237 PROTEIN"/>
    <property type="match status" value="1"/>
</dbReference>
<protein>
    <submittedName>
        <fullName evidence="3">Tripartite tricarboxylate transporter substrate binding protein</fullName>
    </submittedName>
</protein>
<dbReference type="InterPro" id="IPR042100">
    <property type="entry name" value="Bug_dom1"/>
</dbReference>
<dbReference type="Pfam" id="PF03401">
    <property type="entry name" value="TctC"/>
    <property type="match status" value="1"/>
</dbReference>
<comment type="caution">
    <text evidence="3">The sequence shown here is derived from an EMBL/GenBank/DDBJ whole genome shotgun (WGS) entry which is preliminary data.</text>
</comment>
<dbReference type="PANTHER" id="PTHR42928">
    <property type="entry name" value="TRICARBOXYLATE-BINDING PROTEIN"/>
    <property type="match status" value="1"/>
</dbReference>
<dbReference type="InterPro" id="IPR005064">
    <property type="entry name" value="BUG"/>
</dbReference>
<evidence type="ECO:0000313" key="3">
    <source>
        <dbReference type="EMBL" id="MCD2166776.1"/>
    </source>
</evidence>
<dbReference type="PIRSF" id="PIRSF017082">
    <property type="entry name" value="YflP"/>
    <property type="match status" value="1"/>
</dbReference>